<proteinExistence type="predicted"/>
<sequence>MNLEYSAVIRTLGLAGDKYMRLLKSLDTQTIKPKEILVVLAEGYDLPPERLGYERYIYSKKGIVSQRSLGAIEARSEYCLFLDDDLEFESTMVERLFKPIVEKKVNITFPIIPEMVPKTTLSTFLMCVLTASAMPMIINRKKYYTKINMAGGWLYNEHIDFSKELLYEAQTAPGACYLVKTEIARKIKFEEECWLELTSFSLPDDQINFYKYYKLGYKIGGISNIHILHLDGGGSSYERTQKAVYALAKHHIIFWHRFVYKPSSNLVFRLISIICFMYWLITSSLLGIISNMILLRFKLVVKHIKGELDGIKYLFNKEYKQLPVVKNENY</sequence>
<evidence type="ECO:0000313" key="4">
    <source>
        <dbReference type="Proteomes" id="UP000195975"/>
    </source>
</evidence>
<keyword evidence="1" id="KW-0472">Membrane</keyword>
<feature type="domain" description="Glycosyltransferase 2-like" evidence="2">
    <location>
        <begin position="55"/>
        <end position="146"/>
    </location>
</feature>
<comment type="caution">
    <text evidence="3">The sequence shown here is derived from an EMBL/GenBank/DDBJ whole genome shotgun (WGS) entry which is preliminary data.</text>
</comment>
<evidence type="ECO:0000256" key="1">
    <source>
        <dbReference type="SAM" id="Phobius"/>
    </source>
</evidence>
<dbReference type="Proteomes" id="UP000195975">
    <property type="component" value="Unassembled WGS sequence"/>
</dbReference>
<name>A0A9Q5STG4_9BACT</name>
<keyword evidence="1" id="KW-0812">Transmembrane</keyword>
<evidence type="ECO:0000259" key="2">
    <source>
        <dbReference type="Pfam" id="PF00535"/>
    </source>
</evidence>
<dbReference type="SUPFAM" id="SSF53448">
    <property type="entry name" value="Nucleotide-diphospho-sugar transferases"/>
    <property type="match status" value="1"/>
</dbReference>
<dbReference type="EMBL" id="NFIJ01000003">
    <property type="protein sequence ID" value="OUO06373.1"/>
    <property type="molecule type" value="Genomic_DNA"/>
</dbReference>
<protein>
    <recommendedName>
        <fullName evidence="2">Glycosyltransferase 2-like domain-containing protein</fullName>
    </recommendedName>
</protein>
<dbReference type="CDD" id="cd00761">
    <property type="entry name" value="Glyco_tranf_GTA_type"/>
    <property type="match status" value="1"/>
</dbReference>
<dbReference type="RefSeq" id="WP_087375234.1">
    <property type="nucleotide sequence ID" value="NZ_CAKWFF010000074.1"/>
</dbReference>
<dbReference type="AlphaFoldDB" id="A0A9Q5STG4"/>
<organism evidence="3 4">
    <name type="scientific">Parabacteroides johnsonii</name>
    <dbReference type="NCBI Taxonomy" id="387661"/>
    <lineage>
        <taxon>Bacteria</taxon>
        <taxon>Pseudomonadati</taxon>
        <taxon>Bacteroidota</taxon>
        <taxon>Bacteroidia</taxon>
        <taxon>Bacteroidales</taxon>
        <taxon>Tannerellaceae</taxon>
        <taxon>Parabacteroides</taxon>
    </lineage>
</organism>
<gene>
    <name evidence="3" type="ORF">B5F96_04860</name>
</gene>
<dbReference type="InterPro" id="IPR029044">
    <property type="entry name" value="Nucleotide-diphossugar_trans"/>
</dbReference>
<dbReference type="Pfam" id="PF00535">
    <property type="entry name" value="Glycos_transf_2"/>
    <property type="match status" value="1"/>
</dbReference>
<dbReference type="InterPro" id="IPR001173">
    <property type="entry name" value="Glyco_trans_2-like"/>
</dbReference>
<feature type="transmembrane region" description="Helical" evidence="1">
    <location>
        <begin position="121"/>
        <end position="139"/>
    </location>
</feature>
<dbReference type="Gene3D" id="3.90.550.10">
    <property type="entry name" value="Spore Coat Polysaccharide Biosynthesis Protein SpsA, Chain A"/>
    <property type="match status" value="1"/>
</dbReference>
<evidence type="ECO:0000313" key="3">
    <source>
        <dbReference type="EMBL" id="OUO06373.1"/>
    </source>
</evidence>
<reference evidence="4" key="1">
    <citation type="submission" date="2017-04" db="EMBL/GenBank/DDBJ databases">
        <title>Function of individual gut microbiota members based on whole genome sequencing of pure cultures obtained from chicken caecum.</title>
        <authorList>
            <person name="Medvecky M."/>
            <person name="Cejkova D."/>
            <person name="Polansky O."/>
            <person name="Karasova D."/>
            <person name="Kubasova T."/>
            <person name="Cizek A."/>
            <person name="Rychlik I."/>
        </authorList>
    </citation>
    <scope>NUCLEOTIDE SEQUENCE [LARGE SCALE GENOMIC DNA]</scope>
    <source>
        <strain evidence="4">An42</strain>
    </source>
</reference>
<accession>A0A9Q5STG4</accession>
<keyword evidence="1" id="KW-1133">Transmembrane helix</keyword>
<feature type="transmembrane region" description="Helical" evidence="1">
    <location>
        <begin position="266"/>
        <end position="289"/>
    </location>
</feature>